<dbReference type="GO" id="GO:0008270">
    <property type="term" value="F:zinc ion binding"/>
    <property type="evidence" value="ECO:0007669"/>
    <property type="project" value="InterPro"/>
</dbReference>
<keyword evidence="8" id="KW-0482">Metalloprotease</keyword>
<keyword evidence="7 9" id="KW-0224">Dipeptidase</keyword>
<evidence type="ECO:0000256" key="6">
    <source>
        <dbReference type="ARBA" id="ARBA00022833"/>
    </source>
</evidence>
<dbReference type="GO" id="GO:0016805">
    <property type="term" value="F:dipeptidase activity"/>
    <property type="evidence" value="ECO:0007669"/>
    <property type="project" value="UniProtKB-KW"/>
</dbReference>
<evidence type="ECO:0000313" key="9">
    <source>
        <dbReference type="EMBL" id="ODM08772.1"/>
    </source>
</evidence>
<evidence type="ECO:0000256" key="8">
    <source>
        <dbReference type="ARBA" id="ARBA00023049"/>
    </source>
</evidence>
<dbReference type="PANTHER" id="PTHR43808:SF31">
    <property type="entry name" value="N-ACETYL-L-CITRULLINE DEACETYLASE"/>
    <property type="match status" value="1"/>
</dbReference>
<dbReference type="AlphaFoldDB" id="A0A1E3AJD4"/>
<keyword evidence="3" id="KW-0645">Protease</keyword>
<dbReference type="SUPFAM" id="SSF55031">
    <property type="entry name" value="Bacterial exopeptidase dimerisation domain"/>
    <property type="match status" value="1"/>
</dbReference>
<dbReference type="RefSeq" id="WP_069151066.1">
    <property type="nucleotide sequence ID" value="NZ_MCGH01000001.1"/>
</dbReference>
<protein>
    <submittedName>
        <fullName evidence="9">Beta-Ala-Xaa dipeptidase</fullName>
        <ecNumber evidence="9">3.4.13.-</ecNumber>
    </submittedName>
</protein>
<comment type="similarity">
    <text evidence="2">Belongs to the peptidase M20A family.</text>
</comment>
<evidence type="ECO:0000256" key="1">
    <source>
        <dbReference type="ARBA" id="ARBA00001947"/>
    </source>
</evidence>
<evidence type="ECO:0000256" key="3">
    <source>
        <dbReference type="ARBA" id="ARBA00022670"/>
    </source>
</evidence>
<dbReference type="PROSITE" id="PS00758">
    <property type="entry name" value="ARGE_DAPE_CPG2_1"/>
    <property type="match status" value="1"/>
</dbReference>
<dbReference type="GO" id="GO:0008777">
    <property type="term" value="F:acetylornithine deacetylase activity"/>
    <property type="evidence" value="ECO:0007669"/>
    <property type="project" value="TreeGrafter"/>
</dbReference>
<comment type="cofactor">
    <cofactor evidence="1">
        <name>Zn(2+)</name>
        <dbReference type="ChEBI" id="CHEBI:29105"/>
    </cofactor>
</comment>
<accession>A0A1E3AJD4</accession>
<comment type="caution">
    <text evidence="9">The sequence shown here is derived from an EMBL/GenBank/DDBJ whole genome shotgun (WGS) entry which is preliminary data.</text>
</comment>
<dbReference type="InterPro" id="IPR010964">
    <property type="entry name" value="M20A_pepV-rel"/>
</dbReference>
<dbReference type="InterPro" id="IPR050072">
    <property type="entry name" value="Peptidase_M20A"/>
</dbReference>
<evidence type="ECO:0000256" key="7">
    <source>
        <dbReference type="ARBA" id="ARBA00022997"/>
    </source>
</evidence>
<dbReference type="GO" id="GO:0006508">
    <property type="term" value="P:proteolysis"/>
    <property type="evidence" value="ECO:0007669"/>
    <property type="project" value="UniProtKB-KW"/>
</dbReference>
<evidence type="ECO:0000256" key="5">
    <source>
        <dbReference type="ARBA" id="ARBA00022801"/>
    </source>
</evidence>
<dbReference type="Gene3D" id="3.30.70.360">
    <property type="match status" value="2"/>
</dbReference>
<sequence>MTARDNLEHSIDAWIEENKNTLAEEICELIRIRSVADKDDKIKPFGQGCRDVLEKFMEICERHGLETQNHAYYVAEAYDPAQKEKKDRIGLMGHLDVVPEGTGWLYPPYDGIRKGGWIIGRGSQDNKGPCMAGLYTLLCLRDLGIELKHDIRALAGTNEESGMEDAVYYRENCETPDFTIVVDSPFPLCYGEKGIVEAWMVSDKKFSDKVIRLSGGEVSNQVPGEAELVLSRNPQLEALLEVKDEECEWKTDEDHIIIRAKGTAGHVAFPDKTKNAITILAGFALRRGLLREEQDQNIMKYILEASAGTDGSGLGIACSDDISGALVCGCGIVQTENGTVSLNVNARCPVTADGHELLAKLQKHAEDKGFHLEKTRVLESNYYPKEKTVIQKLSRTFQTVTGLDWEPQIFNAGTHARKLPNAVAYGPGCLNDLVPPCEPLPEGHGGAHQPDEAQSIDSLCLALKIYILAVINIDELNLWEDKQIR</sequence>
<dbReference type="Pfam" id="PF01546">
    <property type="entry name" value="Peptidase_M20"/>
    <property type="match status" value="1"/>
</dbReference>
<dbReference type="GO" id="GO:0008237">
    <property type="term" value="F:metallopeptidase activity"/>
    <property type="evidence" value="ECO:0007669"/>
    <property type="project" value="UniProtKB-KW"/>
</dbReference>
<dbReference type="InterPro" id="IPR002933">
    <property type="entry name" value="Peptidase_M20"/>
</dbReference>
<dbReference type="EMBL" id="MCGH01000001">
    <property type="protein sequence ID" value="ODM08772.1"/>
    <property type="molecule type" value="Genomic_DNA"/>
</dbReference>
<dbReference type="PATRIC" id="fig|1432052.4.peg.452"/>
<dbReference type="EC" id="3.4.13.-" evidence="9"/>
<keyword evidence="6" id="KW-0862">Zinc</keyword>
<keyword evidence="4" id="KW-0479">Metal-binding</keyword>
<dbReference type="Gene3D" id="3.40.630.10">
    <property type="entry name" value="Zn peptidases"/>
    <property type="match status" value="1"/>
</dbReference>
<gene>
    <name evidence="9" type="primary">pepV</name>
    <name evidence="9" type="ORF">BEI61_00401</name>
</gene>
<proteinExistence type="inferred from homology"/>
<name>A0A1E3AJD4_9FIRM</name>
<dbReference type="InterPro" id="IPR001261">
    <property type="entry name" value="ArgE/DapE_CS"/>
</dbReference>
<evidence type="ECO:0000256" key="4">
    <source>
        <dbReference type="ARBA" id="ARBA00022723"/>
    </source>
</evidence>
<dbReference type="PANTHER" id="PTHR43808">
    <property type="entry name" value="ACETYLORNITHINE DEACETYLASE"/>
    <property type="match status" value="1"/>
</dbReference>
<dbReference type="InterPro" id="IPR036264">
    <property type="entry name" value="Bact_exopeptidase_dim_dom"/>
</dbReference>
<dbReference type="Proteomes" id="UP000094067">
    <property type="component" value="Unassembled WGS sequence"/>
</dbReference>
<dbReference type="SUPFAM" id="SSF53187">
    <property type="entry name" value="Zn-dependent exopeptidases"/>
    <property type="match status" value="1"/>
</dbReference>
<dbReference type="NCBIfam" id="TIGR01887">
    <property type="entry name" value="dipeptidaselike"/>
    <property type="match status" value="1"/>
</dbReference>
<reference evidence="9 10" key="1">
    <citation type="submission" date="2016-07" db="EMBL/GenBank/DDBJ databases">
        <title>Characterization of isolates of Eisenbergiella tayi derived from blood cultures, using whole genome sequencing.</title>
        <authorList>
            <person name="Burdz T."/>
            <person name="Wiebe D."/>
            <person name="Huynh C."/>
            <person name="Bernard K."/>
        </authorList>
    </citation>
    <scope>NUCLEOTIDE SEQUENCE [LARGE SCALE GENOMIC DNA]</scope>
    <source>
        <strain evidence="9 10">NML 110608</strain>
    </source>
</reference>
<keyword evidence="5 9" id="KW-0378">Hydrolase</keyword>
<organism evidence="9 10">
    <name type="scientific">Eisenbergiella tayi</name>
    <dbReference type="NCBI Taxonomy" id="1432052"/>
    <lineage>
        <taxon>Bacteria</taxon>
        <taxon>Bacillati</taxon>
        <taxon>Bacillota</taxon>
        <taxon>Clostridia</taxon>
        <taxon>Lachnospirales</taxon>
        <taxon>Lachnospiraceae</taxon>
        <taxon>Eisenbergiella</taxon>
    </lineage>
</organism>
<evidence type="ECO:0000256" key="2">
    <source>
        <dbReference type="ARBA" id="ARBA00006247"/>
    </source>
</evidence>
<dbReference type="GO" id="GO:0006526">
    <property type="term" value="P:L-arginine biosynthetic process"/>
    <property type="evidence" value="ECO:0007669"/>
    <property type="project" value="TreeGrafter"/>
</dbReference>
<evidence type="ECO:0000313" key="10">
    <source>
        <dbReference type="Proteomes" id="UP000094067"/>
    </source>
</evidence>